<keyword evidence="5" id="KW-1185">Reference proteome</keyword>
<dbReference type="Proteomes" id="UP000040453">
    <property type="component" value="Unassembled WGS sequence"/>
</dbReference>
<dbReference type="RefSeq" id="WP_042535260.1">
    <property type="nucleotide sequence ID" value="NZ_CDGG01000001.1"/>
</dbReference>
<dbReference type="STRING" id="545501.BN997_04388"/>
<feature type="chain" id="PRO_5039316935" evidence="2">
    <location>
        <begin position="20"/>
        <end position="296"/>
    </location>
</feature>
<dbReference type="Pfam" id="PF01522">
    <property type="entry name" value="Polysacc_deac_1"/>
    <property type="match status" value="1"/>
</dbReference>
<evidence type="ECO:0000313" key="5">
    <source>
        <dbReference type="Proteomes" id="UP000040453"/>
    </source>
</evidence>
<feature type="signal peptide" evidence="2">
    <location>
        <begin position="1"/>
        <end position="19"/>
    </location>
</feature>
<dbReference type="OrthoDB" id="9806342at2"/>
<sequence>MLRKSGFIVVFILLVGAMAACSSNDNEESSAEQSEEETEAPEENTENQENKDSVENETNEQETEEEGNEEENTEDQEPAYYIDEETAAIHPIDDADENVVLLTIDDAPDEYALEMAETLQEKDAKAIFFVNGHFIEDEEGQEALKTIHEMGFPIGNHTYSHPVIPEIPEDEQTEEIVSLNDKIEEIIGERPQFFRAPHGANSDHSREVVKEEGMVLMNWTYGFDYFEEYQDADKLKEALISGEAPEIDINYSLLQPGANLLMHDREWTNEALGDVIDGLRDQGYEIADPNLIETLE</sequence>
<evidence type="ECO:0000256" key="1">
    <source>
        <dbReference type="SAM" id="MobiDB-lite"/>
    </source>
</evidence>
<dbReference type="GO" id="GO:0005975">
    <property type="term" value="P:carbohydrate metabolic process"/>
    <property type="evidence" value="ECO:0007669"/>
    <property type="project" value="InterPro"/>
</dbReference>
<dbReference type="PROSITE" id="PS51257">
    <property type="entry name" value="PROKAR_LIPOPROTEIN"/>
    <property type="match status" value="1"/>
</dbReference>
<proteinExistence type="predicted"/>
<gene>
    <name evidence="4" type="primary">pgdA_4</name>
    <name evidence="4" type="ORF">BN997_04388</name>
</gene>
<dbReference type="InterPro" id="IPR002509">
    <property type="entry name" value="NODB_dom"/>
</dbReference>
<feature type="domain" description="NodB homology" evidence="3">
    <location>
        <begin position="98"/>
        <end position="287"/>
    </location>
</feature>
<keyword evidence="2" id="KW-0732">Signal</keyword>
<dbReference type="GO" id="GO:0016810">
    <property type="term" value="F:hydrolase activity, acting on carbon-nitrogen (but not peptide) bonds"/>
    <property type="evidence" value="ECO:0007669"/>
    <property type="project" value="InterPro"/>
</dbReference>
<dbReference type="InterPro" id="IPR050248">
    <property type="entry name" value="Polysacc_deacetylase_ArnD"/>
</dbReference>
<dbReference type="Gene3D" id="3.20.20.370">
    <property type="entry name" value="Glycoside hydrolase/deacetylase"/>
    <property type="match status" value="1"/>
</dbReference>
<feature type="compositionally biased region" description="Acidic residues" evidence="1">
    <location>
        <begin position="55"/>
        <end position="76"/>
    </location>
</feature>
<protein>
    <submittedName>
        <fullName evidence="4">Peptidoglycan-N-acetylglucosamine deacetylase</fullName>
    </submittedName>
</protein>
<dbReference type="PROSITE" id="PS51677">
    <property type="entry name" value="NODB"/>
    <property type="match status" value="1"/>
</dbReference>
<evidence type="ECO:0000256" key="2">
    <source>
        <dbReference type="SAM" id="SignalP"/>
    </source>
</evidence>
<evidence type="ECO:0000259" key="3">
    <source>
        <dbReference type="PROSITE" id="PS51677"/>
    </source>
</evidence>
<dbReference type="EMBL" id="CDGG01000001">
    <property type="protein sequence ID" value="CEI84439.1"/>
    <property type="molecule type" value="Genomic_DNA"/>
</dbReference>
<name>A0A0A1MY44_9BACI</name>
<evidence type="ECO:0000313" key="4">
    <source>
        <dbReference type="EMBL" id="CEI84439.1"/>
    </source>
</evidence>
<accession>A0A0A1MY44</accession>
<dbReference type="AlphaFoldDB" id="A0A0A1MY44"/>
<feature type="compositionally biased region" description="Acidic residues" evidence="1">
    <location>
        <begin position="25"/>
        <end position="46"/>
    </location>
</feature>
<feature type="region of interest" description="Disordered" evidence="1">
    <location>
        <begin position="22"/>
        <end position="76"/>
    </location>
</feature>
<dbReference type="PANTHER" id="PTHR10587">
    <property type="entry name" value="GLYCOSYL TRANSFERASE-RELATED"/>
    <property type="match status" value="1"/>
</dbReference>
<organism evidence="4 5">
    <name type="scientific">Oceanobacillus oncorhynchi</name>
    <dbReference type="NCBI Taxonomy" id="545501"/>
    <lineage>
        <taxon>Bacteria</taxon>
        <taxon>Bacillati</taxon>
        <taxon>Bacillota</taxon>
        <taxon>Bacilli</taxon>
        <taxon>Bacillales</taxon>
        <taxon>Bacillaceae</taxon>
        <taxon>Oceanobacillus</taxon>
    </lineage>
</organism>
<reference evidence="4 5" key="1">
    <citation type="submission" date="2014-11" db="EMBL/GenBank/DDBJ databases">
        <authorList>
            <person name="Urmite Genomes Urmite Genomes"/>
        </authorList>
    </citation>
    <scope>NUCLEOTIDE SEQUENCE [LARGE SCALE GENOMIC DNA]</scope>
    <source>
        <strain evidence="4 5">Oc5</strain>
    </source>
</reference>
<dbReference type="SUPFAM" id="SSF88713">
    <property type="entry name" value="Glycoside hydrolase/deacetylase"/>
    <property type="match status" value="1"/>
</dbReference>
<dbReference type="CDD" id="cd10917">
    <property type="entry name" value="CE4_NodB_like_6s_7s"/>
    <property type="match status" value="1"/>
</dbReference>
<dbReference type="InterPro" id="IPR011330">
    <property type="entry name" value="Glyco_hydro/deAcase_b/a-brl"/>
</dbReference>